<reference evidence="12 13" key="1">
    <citation type="submission" date="2016-01" db="EMBL/GenBank/DDBJ databases">
        <authorList>
            <person name="Oliw E.H."/>
        </authorList>
    </citation>
    <scope>NUCLEOTIDE SEQUENCE [LARGE SCALE GENOMIC DNA]</scope>
    <source>
        <strain evidence="12">LMG 27134</strain>
    </source>
</reference>
<dbReference type="Proteomes" id="UP000054683">
    <property type="component" value="Unassembled WGS sequence"/>
</dbReference>
<dbReference type="GO" id="GO:0018485">
    <property type="term" value="F:salicylaldehyde dehydrogenase (NAD+) activity"/>
    <property type="evidence" value="ECO:0007669"/>
    <property type="project" value="UniProtKB-EC"/>
</dbReference>
<evidence type="ECO:0000256" key="2">
    <source>
        <dbReference type="ARBA" id="ARBA00022797"/>
    </source>
</evidence>
<dbReference type="FunFam" id="3.40.309.10:FF:000010">
    <property type="entry name" value="Gamma-aminobutyraldehyde dehydrogenase"/>
    <property type="match status" value="1"/>
</dbReference>
<evidence type="ECO:0000256" key="3">
    <source>
        <dbReference type="ARBA" id="ARBA00023002"/>
    </source>
</evidence>
<evidence type="ECO:0000313" key="13">
    <source>
        <dbReference type="Proteomes" id="UP000054683"/>
    </source>
</evidence>
<organism evidence="12 13">
    <name type="scientific">Caballeronia udeis</name>
    <dbReference type="NCBI Taxonomy" id="1232866"/>
    <lineage>
        <taxon>Bacteria</taxon>
        <taxon>Pseudomonadati</taxon>
        <taxon>Pseudomonadota</taxon>
        <taxon>Betaproteobacteria</taxon>
        <taxon>Burkholderiales</taxon>
        <taxon>Burkholderiaceae</taxon>
        <taxon>Caballeronia</taxon>
    </lineage>
</organism>
<dbReference type="PANTHER" id="PTHR42986">
    <property type="entry name" value="BENZALDEHYDE DEHYDROGENASE YFMT"/>
    <property type="match status" value="1"/>
</dbReference>
<evidence type="ECO:0000256" key="7">
    <source>
        <dbReference type="ARBA" id="ARBA00066992"/>
    </source>
</evidence>
<accession>A0A158GJQ7</accession>
<dbReference type="InterPro" id="IPR016161">
    <property type="entry name" value="Ald_DH/histidinol_DH"/>
</dbReference>
<evidence type="ECO:0000256" key="1">
    <source>
        <dbReference type="ARBA" id="ARBA00009986"/>
    </source>
</evidence>
<dbReference type="SUPFAM" id="SSF53720">
    <property type="entry name" value="ALDH-like"/>
    <property type="match status" value="1"/>
</dbReference>
<evidence type="ECO:0000256" key="6">
    <source>
        <dbReference type="ARBA" id="ARBA00050596"/>
    </source>
</evidence>
<dbReference type="Gene3D" id="3.40.605.10">
    <property type="entry name" value="Aldehyde Dehydrogenase, Chain A, domain 1"/>
    <property type="match status" value="1"/>
</dbReference>
<dbReference type="EC" id="1.2.1.65" evidence="7"/>
<dbReference type="EMBL" id="FCOK02000015">
    <property type="protein sequence ID" value="SAL31839.1"/>
    <property type="molecule type" value="Genomic_DNA"/>
</dbReference>
<evidence type="ECO:0000256" key="5">
    <source>
        <dbReference type="ARBA" id="ARBA00035632"/>
    </source>
</evidence>
<feature type="domain" description="Aldehyde dehydrogenase" evidence="11">
    <location>
        <begin position="16"/>
        <end position="472"/>
    </location>
</feature>
<evidence type="ECO:0000256" key="9">
    <source>
        <dbReference type="PROSITE-ProRule" id="PRU10007"/>
    </source>
</evidence>
<dbReference type="InterPro" id="IPR029510">
    <property type="entry name" value="Ald_DH_CS_GLU"/>
</dbReference>
<dbReference type="PANTHER" id="PTHR42986:SF1">
    <property type="entry name" value="BENZALDEHYDE DEHYDROGENASE YFMT"/>
    <property type="match status" value="1"/>
</dbReference>
<evidence type="ECO:0000256" key="10">
    <source>
        <dbReference type="RuleBase" id="RU003345"/>
    </source>
</evidence>
<dbReference type="FunFam" id="3.40.605.10:FF:000007">
    <property type="entry name" value="NAD/NADP-dependent betaine aldehyde dehydrogenase"/>
    <property type="match status" value="1"/>
</dbReference>
<evidence type="ECO:0000256" key="4">
    <source>
        <dbReference type="ARBA" id="ARBA00023027"/>
    </source>
</evidence>
<proteinExistence type="inferred from homology"/>
<dbReference type="InterPro" id="IPR015590">
    <property type="entry name" value="Aldehyde_DH_dom"/>
</dbReference>
<feature type="active site" evidence="9">
    <location>
        <position position="250"/>
    </location>
</feature>
<comment type="pathway">
    <text evidence="5">Aromatic compound metabolism; naphthalene degradation.</text>
</comment>
<dbReference type="InterPro" id="IPR016162">
    <property type="entry name" value="Ald_DH_N"/>
</dbReference>
<dbReference type="Pfam" id="PF00171">
    <property type="entry name" value="Aldedh"/>
    <property type="match status" value="1"/>
</dbReference>
<keyword evidence="2" id="KW-0058">Aromatic hydrocarbons catabolism</keyword>
<dbReference type="InterPro" id="IPR016163">
    <property type="entry name" value="Ald_DH_C"/>
</dbReference>
<dbReference type="AlphaFoldDB" id="A0A158GJQ7"/>
<dbReference type="PROSITE" id="PS00687">
    <property type="entry name" value="ALDEHYDE_DEHYDR_GLU"/>
    <property type="match status" value="1"/>
</dbReference>
<dbReference type="CDD" id="cd07105">
    <property type="entry name" value="ALDH_SaliADH"/>
    <property type="match status" value="1"/>
</dbReference>
<comment type="similarity">
    <text evidence="1 10">Belongs to the aldehyde dehydrogenase family.</text>
</comment>
<gene>
    <name evidence="12" type="ORF">AWB69_02713</name>
</gene>
<dbReference type="Gene3D" id="3.40.309.10">
    <property type="entry name" value="Aldehyde Dehydrogenase, Chain A, domain 2"/>
    <property type="match status" value="1"/>
</dbReference>
<evidence type="ECO:0000259" key="11">
    <source>
        <dbReference type="Pfam" id="PF00171"/>
    </source>
</evidence>
<keyword evidence="4" id="KW-0520">NAD</keyword>
<comment type="catalytic activity">
    <reaction evidence="6">
        <text>salicylaldehyde + NAD(+) + H2O = salicylate + NADH + 2 H(+)</text>
        <dbReference type="Rhea" id="RHEA:18537"/>
        <dbReference type="ChEBI" id="CHEBI:15377"/>
        <dbReference type="ChEBI" id="CHEBI:15378"/>
        <dbReference type="ChEBI" id="CHEBI:16008"/>
        <dbReference type="ChEBI" id="CHEBI:30762"/>
        <dbReference type="ChEBI" id="CHEBI:57540"/>
        <dbReference type="ChEBI" id="CHEBI:57945"/>
        <dbReference type="EC" id="1.2.1.65"/>
    </reaction>
</comment>
<dbReference type="RefSeq" id="WP_062085360.1">
    <property type="nucleotide sequence ID" value="NZ_FCOK02000015.1"/>
</dbReference>
<keyword evidence="3 10" id="KW-0560">Oxidoreductase</keyword>
<sequence>MDTQLIIDNADVPATTAATFERRSPTTGELVTRAAAASVADAIAAADSAAAAYRSWSATGPTERRRILLKAADLLEARTPEFSRVMALEVGASDLWAGVNVMLAANLFREAAALTTQIQGETIPTDKAGVLSMTVRQPVGVILSIAPWNGPVVLAARAIAYPLVCGNTVVFRASELSPKTHMLIVDVLRDAGLPPGVLNAVTNAPQDAPEVVDALIAHPAVRRINFTGSTRVGRVIAEKAARHLKRCLLELGGKAPLVVLDDADIDEAVKAAVFGAFLYQGQICMSTERIVVDEKIADTFVARFAARARELPVGDPATRGGCVVGPMIVRESGDRINAMIDDAMNRGAKVVAGGFADGAVMPATIVDRVTPAMRIYDEETFGPITTVVRAKDADDAVRIANDTAYGLSSAVFGRDVTRALSVAMRIEAGSCHINGSTVQNEAQAPYGGTKASGYGRFDGRAVIDEFTELKWITIEPTPQSYPF</sequence>
<dbReference type="OrthoDB" id="6187633at2"/>
<evidence type="ECO:0000256" key="8">
    <source>
        <dbReference type="ARBA" id="ARBA00070319"/>
    </source>
</evidence>
<name>A0A158GJQ7_9BURK</name>
<protein>
    <recommendedName>
        <fullName evidence="8">Salicylaldehyde dehydrogenase</fullName>
        <ecNumber evidence="7">1.2.1.65</ecNumber>
    </recommendedName>
</protein>
<evidence type="ECO:0000313" key="12">
    <source>
        <dbReference type="EMBL" id="SAL31839.1"/>
    </source>
</evidence>